<dbReference type="Pfam" id="PF06775">
    <property type="entry name" value="Seipin"/>
    <property type="match status" value="1"/>
</dbReference>
<accession>H2ZDF9</accession>
<sequence>MPTIYHTFPLNFKYNRGCMQQHKMLEKFGGGVHEIYKKQCFPVATFPLAYADNYKLLQIGQAYSIVTKLEIPETPQNMEIGSFMVIIDIKGVNETKGNTDIHKEKTLQKKKRGKNRKAEPLEEKKIHQFVATKSVSLSYKSPLIRLMNFAIFWPLFLFDFYQETQTFDIVLFDKLELNPAGLNWTAHVYIDHPSIMVNSAQLDVTAQFSGIQAVLYRWPVVSFFVGTAALFPAVLFTVLLSLYFLVWQVFFTEEQIVVSRRSRRPANLVAGTRQLASRNDDDDVIDQPADVTTQCDDSVHDDPAQDDVFNGSFVM</sequence>
<dbReference type="Ensembl" id="ENSCSAVT00000015803.1">
    <property type="protein sequence ID" value="ENSCSAVP00000015625.1"/>
    <property type="gene ID" value="ENSCSAVG00000009183.1"/>
</dbReference>
<evidence type="ECO:0000256" key="7">
    <source>
        <dbReference type="ARBA" id="ARBA00023136"/>
    </source>
</evidence>
<dbReference type="GeneTree" id="ENSGT00390000011639"/>
<evidence type="ECO:0000256" key="5">
    <source>
        <dbReference type="ARBA" id="ARBA00022989"/>
    </source>
</evidence>
<reference evidence="9" key="2">
    <citation type="submission" date="2025-08" db="UniProtKB">
        <authorList>
            <consortium name="Ensembl"/>
        </authorList>
    </citation>
    <scope>IDENTIFICATION</scope>
</reference>
<keyword evidence="10" id="KW-1185">Reference proteome</keyword>
<comment type="subcellular location">
    <subcellularLocation>
        <location evidence="1">Endoplasmic reticulum membrane</location>
        <topology evidence="1">Multi-pass membrane protein</topology>
    </subcellularLocation>
</comment>
<dbReference type="STRING" id="51511.ENSCSAVP00000015625"/>
<dbReference type="PANTHER" id="PTHR21212:SF0">
    <property type="entry name" value="SEIPIN"/>
    <property type="match status" value="1"/>
</dbReference>
<dbReference type="eggNOG" id="KOG4200">
    <property type="taxonomic scope" value="Eukaryota"/>
</dbReference>
<evidence type="ECO:0000313" key="10">
    <source>
        <dbReference type="Proteomes" id="UP000007875"/>
    </source>
</evidence>
<feature type="transmembrane region" description="Helical" evidence="8">
    <location>
        <begin position="223"/>
        <end position="251"/>
    </location>
</feature>
<organism evidence="9 10">
    <name type="scientific">Ciona savignyi</name>
    <name type="common">Pacific transparent sea squirt</name>
    <dbReference type="NCBI Taxonomy" id="51511"/>
    <lineage>
        <taxon>Eukaryota</taxon>
        <taxon>Metazoa</taxon>
        <taxon>Chordata</taxon>
        <taxon>Tunicata</taxon>
        <taxon>Ascidiacea</taxon>
        <taxon>Phlebobranchia</taxon>
        <taxon>Cionidae</taxon>
        <taxon>Ciona</taxon>
    </lineage>
</organism>
<dbReference type="PANTHER" id="PTHR21212">
    <property type="entry name" value="BERNARDINELLI-SEIP CONGENITAL LIPODYSTROPHY 2 HOMOLOG BSCL2 PROTEIN"/>
    <property type="match status" value="1"/>
</dbReference>
<dbReference type="InterPro" id="IPR009617">
    <property type="entry name" value="Seipin"/>
</dbReference>
<keyword evidence="5 8" id="KW-1133">Transmembrane helix</keyword>
<evidence type="ECO:0000256" key="8">
    <source>
        <dbReference type="SAM" id="Phobius"/>
    </source>
</evidence>
<reference evidence="9" key="3">
    <citation type="submission" date="2025-09" db="UniProtKB">
        <authorList>
            <consortium name="Ensembl"/>
        </authorList>
    </citation>
    <scope>IDENTIFICATION</scope>
</reference>
<dbReference type="OMA" id="INAKHCT"/>
<dbReference type="AlphaFoldDB" id="H2ZDF9"/>
<keyword evidence="6" id="KW-0443">Lipid metabolism</keyword>
<protein>
    <recommendedName>
        <fullName evidence="2">Seipin</fullName>
    </recommendedName>
</protein>
<evidence type="ECO:0000256" key="6">
    <source>
        <dbReference type="ARBA" id="ARBA00023098"/>
    </source>
</evidence>
<dbReference type="Proteomes" id="UP000007875">
    <property type="component" value="Unassembled WGS sequence"/>
</dbReference>
<keyword evidence="4" id="KW-0256">Endoplasmic reticulum</keyword>
<keyword evidence="7 8" id="KW-0472">Membrane</keyword>
<evidence type="ECO:0000256" key="3">
    <source>
        <dbReference type="ARBA" id="ARBA00022692"/>
    </source>
</evidence>
<evidence type="ECO:0000256" key="2">
    <source>
        <dbReference type="ARBA" id="ARBA00022064"/>
    </source>
</evidence>
<keyword evidence="3 8" id="KW-0812">Transmembrane</keyword>
<dbReference type="GO" id="GO:0005789">
    <property type="term" value="C:endoplasmic reticulum membrane"/>
    <property type="evidence" value="ECO:0007669"/>
    <property type="project" value="UniProtKB-SubCell"/>
</dbReference>
<proteinExistence type="predicted"/>
<evidence type="ECO:0000313" key="9">
    <source>
        <dbReference type="Ensembl" id="ENSCSAVP00000015625.1"/>
    </source>
</evidence>
<dbReference type="GO" id="GO:0006629">
    <property type="term" value="P:lipid metabolic process"/>
    <property type="evidence" value="ECO:0007669"/>
    <property type="project" value="UniProtKB-KW"/>
</dbReference>
<dbReference type="FunCoup" id="H2ZDF9">
    <property type="interactions" value="61"/>
</dbReference>
<dbReference type="CDD" id="cd23995">
    <property type="entry name" value="Seipin_BSCL2_like"/>
    <property type="match status" value="1"/>
</dbReference>
<dbReference type="InParanoid" id="H2ZDF9"/>
<evidence type="ECO:0000256" key="4">
    <source>
        <dbReference type="ARBA" id="ARBA00022824"/>
    </source>
</evidence>
<dbReference type="GO" id="GO:0140042">
    <property type="term" value="P:lipid droplet formation"/>
    <property type="evidence" value="ECO:0007669"/>
    <property type="project" value="UniProtKB-ARBA"/>
</dbReference>
<dbReference type="HOGENOM" id="CLU_884367_0_0_1"/>
<reference evidence="10" key="1">
    <citation type="submission" date="2003-08" db="EMBL/GenBank/DDBJ databases">
        <authorList>
            <person name="Birren B."/>
            <person name="Nusbaum C."/>
            <person name="Abebe A."/>
            <person name="Abouelleil A."/>
            <person name="Adekoya E."/>
            <person name="Ait-zahra M."/>
            <person name="Allen N."/>
            <person name="Allen T."/>
            <person name="An P."/>
            <person name="Anderson M."/>
            <person name="Anderson S."/>
            <person name="Arachchi H."/>
            <person name="Armbruster J."/>
            <person name="Bachantsang P."/>
            <person name="Baldwin J."/>
            <person name="Barry A."/>
            <person name="Bayul T."/>
            <person name="Blitshsteyn B."/>
            <person name="Bloom T."/>
            <person name="Blye J."/>
            <person name="Boguslavskiy L."/>
            <person name="Borowsky M."/>
            <person name="Boukhgalter B."/>
            <person name="Brunache A."/>
            <person name="Butler J."/>
            <person name="Calixte N."/>
            <person name="Calvo S."/>
            <person name="Camarata J."/>
            <person name="Campo K."/>
            <person name="Chang J."/>
            <person name="Cheshatsang Y."/>
            <person name="Citroen M."/>
            <person name="Collymore A."/>
            <person name="Considine T."/>
            <person name="Cook A."/>
            <person name="Cooke P."/>
            <person name="Corum B."/>
            <person name="Cuomo C."/>
            <person name="David R."/>
            <person name="Dawoe T."/>
            <person name="Degray S."/>
            <person name="Dodge S."/>
            <person name="Dooley K."/>
            <person name="Dorje P."/>
            <person name="Dorjee K."/>
            <person name="Dorris L."/>
            <person name="Duffey N."/>
            <person name="Dupes A."/>
            <person name="Elkins T."/>
            <person name="Engels R."/>
            <person name="Erickson J."/>
            <person name="Farina A."/>
            <person name="Faro S."/>
            <person name="Ferreira P."/>
            <person name="Fischer H."/>
            <person name="Fitzgerald M."/>
            <person name="Foley K."/>
            <person name="Gage D."/>
            <person name="Galagan J."/>
            <person name="Gearin G."/>
            <person name="Gnerre S."/>
            <person name="Gnirke A."/>
            <person name="Goyette A."/>
            <person name="Graham J."/>
            <person name="Grandbois E."/>
            <person name="Gyaltsen K."/>
            <person name="Hafez N."/>
            <person name="Hagopian D."/>
            <person name="Hagos B."/>
            <person name="Hall J."/>
            <person name="Hatcher B."/>
            <person name="Heller A."/>
            <person name="Higgins H."/>
            <person name="Honan T."/>
            <person name="Horn A."/>
            <person name="Houde N."/>
            <person name="Hughes L."/>
            <person name="Hulme W."/>
            <person name="Husby E."/>
            <person name="Iliev I."/>
            <person name="Jaffe D."/>
            <person name="Jones C."/>
            <person name="Kamal M."/>
            <person name="Kamat A."/>
            <person name="Kamvysselis M."/>
            <person name="Karlsson E."/>
            <person name="Kells C."/>
            <person name="Kieu A."/>
            <person name="Kisner P."/>
            <person name="Kodira C."/>
            <person name="Kulbokas E."/>
            <person name="Labutti K."/>
            <person name="Lama D."/>
            <person name="Landers T."/>
            <person name="Leger J."/>
            <person name="Levine S."/>
            <person name="Lewis D."/>
            <person name="Lewis T."/>
            <person name="Lindblad-toh K."/>
            <person name="Liu X."/>
            <person name="Lokyitsang T."/>
            <person name="Lokyitsang Y."/>
            <person name="Lucien O."/>
            <person name="Lui A."/>
            <person name="Ma L.J."/>
            <person name="Mabbitt R."/>
            <person name="Macdonald J."/>
            <person name="Maclean C."/>
            <person name="Major J."/>
            <person name="Manning J."/>
            <person name="Marabella R."/>
            <person name="Maru K."/>
            <person name="Matthews C."/>
            <person name="Mauceli E."/>
            <person name="Mccarthy M."/>
            <person name="Mcdonough S."/>
            <person name="Mcghee T."/>
            <person name="Meldrim J."/>
            <person name="Meneus L."/>
            <person name="Mesirov J."/>
            <person name="Mihalev A."/>
            <person name="Mihova T."/>
            <person name="Mikkelsen T."/>
            <person name="Mlenga V."/>
            <person name="Moru K."/>
            <person name="Mozes J."/>
            <person name="Mulrain L."/>
            <person name="Munson G."/>
            <person name="Naylor J."/>
            <person name="Newes C."/>
            <person name="Nguyen C."/>
            <person name="Nguyen N."/>
            <person name="Nguyen T."/>
            <person name="Nicol R."/>
            <person name="Nielsen C."/>
            <person name="Nizzari M."/>
            <person name="Norbu C."/>
            <person name="Norbu N."/>
            <person name="O'donnell P."/>
            <person name="Okoawo O."/>
            <person name="O'leary S."/>
            <person name="Omotosho B."/>
            <person name="O'neill K."/>
            <person name="Osman S."/>
            <person name="Parker S."/>
            <person name="Perrin D."/>
            <person name="Phunkhang P."/>
            <person name="Piqani B."/>
            <person name="Purcell S."/>
            <person name="Rachupka T."/>
            <person name="Ramasamy U."/>
            <person name="Rameau R."/>
            <person name="Ray V."/>
            <person name="Raymond C."/>
            <person name="Retta R."/>
            <person name="Richardson S."/>
            <person name="Rise C."/>
            <person name="Rodriguez J."/>
            <person name="Rogers J."/>
            <person name="Rogov P."/>
            <person name="Rutman M."/>
            <person name="Schupbach R."/>
            <person name="Seaman C."/>
            <person name="Settipalli S."/>
            <person name="Sharpe T."/>
            <person name="Sheridan J."/>
            <person name="Sherpa N."/>
            <person name="Shi J."/>
            <person name="Smirnov S."/>
            <person name="Smith C."/>
            <person name="Sougnez C."/>
            <person name="Spencer B."/>
            <person name="Stalker J."/>
            <person name="Stange-thomann N."/>
            <person name="Stavropoulos S."/>
            <person name="Stetson K."/>
            <person name="Stone C."/>
            <person name="Stone S."/>
            <person name="Stubbs M."/>
            <person name="Talamas J."/>
            <person name="Tchuinga P."/>
            <person name="Tenzing P."/>
            <person name="Tesfaye S."/>
            <person name="Theodore J."/>
            <person name="Thoulutsang Y."/>
            <person name="Topham K."/>
            <person name="Towey S."/>
            <person name="Tsamla T."/>
            <person name="Tsomo N."/>
            <person name="Vallee D."/>
            <person name="Vassiliev H."/>
            <person name="Venkataraman V."/>
            <person name="Vinson J."/>
            <person name="Vo A."/>
            <person name="Wade C."/>
            <person name="Wang S."/>
            <person name="Wangchuk T."/>
            <person name="Wangdi T."/>
            <person name="Whittaker C."/>
            <person name="Wilkinson J."/>
            <person name="Wu Y."/>
            <person name="Wyman D."/>
            <person name="Yadav S."/>
            <person name="Yang S."/>
            <person name="Yang X."/>
            <person name="Yeager S."/>
            <person name="Yee E."/>
            <person name="Young G."/>
            <person name="Zainoun J."/>
            <person name="Zembeck L."/>
            <person name="Zimmer A."/>
            <person name="Zody M."/>
            <person name="Lander E."/>
        </authorList>
    </citation>
    <scope>NUCLEOTIDE SEQUENCE [LARGE SCALE GENOMIC DNA]</scope>
</reference>
<evidence type="ECO:0000256" key="1">
    <source>
        <dbReference type="ARBA" id="ARBA00004477"/>
    </source>
</evidence>
<name>H2ZDF9_CIOSA</name>